<dbReference type="GeneID" id="9054012"/>
<dbReference type="RefSeq" id="XP_002788665.1">
    <property type="nucleotide sequence ID" value="XM_002788619.1"/>
</dbReference>
<dbReference type="InParanoid" id="C5K539"/>
<evidence type="ECO:0000256" key="1">
    <source>
        <dbReference type="SAM" id="MobiDB-lite"/>
    </source>
</evidence>
<proteinExistence type="predicted"/>
<evidence type="ECO:0000313" key="3">
    <source>
        <dbReference type="Proteomes" id="UP000007800"/>
    </source>
</evidence>
<name>C5K539_PERM5</name>
<feature type="region of interest" description="Disordered" evidence="1">
    <location>
        <begin position="108"/>
        <end position="140"/>
    </location>
</feature>
<evidence type="ECO:0000313" key="2">
    <source>
        <dbReference type="EMBL" id="EER20461.1"/>
    </source>
</evidence>
<dbReference type="EMBL" id="GG670562">
    <property type="protein sequence ID" value="EER20461.1"/>
    <property type="molecule type" value="Genomic_DNA"/>
</dbReference>
<dbReference type="AlphaFoldDB" id="C5K539"/>
<gene>
    <name evidence="2" type="ORF">Pmar_PMAR010203</name>
</gene>
<dbReference type="Proteomes" id="UP000007800">
    <property type="component" value="Unassembled WGS sequence"/>
</dbReference>
<protein>
    <submittedName>
        <fullName evidence="2">Uncharacterized protein</fullName>
    </submittedName>
</protein>
<accession>C5K539</accession>
<organism evidence="3">
    <name type="scientific">Perkinsus marinus (strain ATCC 50983 / TXsc)</name>
    <dbReference type="NCBI Taxonomy" id="423536"/>
    <lineage>
        <taxon>Eukaryota</taxon>
        <taxon>Sar</taxon>
        <taxon>Alveolata</taxon>
        <taxon>Perkinsozoa</taxon>
        <taxon>Perkinsea</taxon>
        <taxon>Perkinsida</taxon>
        <taxon>Perkinsidae</taxon>
        <taxon>Perkinsus</taxon>
    </lineage>
</organism>
<reference evidence="2 3" key="1">
    <citation type="submission" date="2008-07" db="EMBL/GenBank/DDBJ databases">
        <authorList>
            <person name="El-Sayed N."/>
            <person name="Caler E."/>
            <person name="Inman J."/>
            <person name="Amedeo P."/>
            <person name="Hass B."/>
            <person name="Wortman J."/>
        </authorList>
    </citation>
    <scope>NUCLEOTIDE SEQUENCE [LARGE SCALE GENOMIC DNA]</scope>
    <source>
        <strain evidence="3">ATCC 50983 / TXsc</strain>
    </source>
</reference>
<sequence>MGNLSSAHDAYMEDFVKQLGCDFCVPDRRLYRSRHAEGASDSMYCIGTGKLSSRLPVVPIRSGGRGVDLGSEGDRLTAFSEQIRSCHEMLMHQKLALDTIGAIRSELGGDEKDGSSEASRATKRSLLPLGSSPEADTPRSLREWAADIQLRIKGDDGVIGSLSAALERLECDLEHQMEFEDARLVLRSGLGVLGQQESQKLTRTARELRLAKNTFATSAAIARAAFKKMDVVLRGTMAFYQVCPS</sequence>
<keyword evidence="3" id="KW-1185">Reference proteome</keyword>
<dbReference type="OrthoDB" id="10503366at2759"/>
<dbReference type="OMA" id="IRSCHEM"/>